<dbReference type="PROSITE" id="PS50157">
    <property type="entry name" value="ZINC_FINGER_C2H2_2"/>
    <property type="match status" value="3"/>
</dbReference>
<dbReference type="PANTHER" id="PTHR24379:SF121">
    <property type="entry name" value="C2H2-TYPE DOMAIN-CONTAINING PROTEIN"/>
    <property type="match status" value="1"/>
</dbReference>
<evidence type="ECO:0000256" key="6">
    <source>
        <dbReference type="SAM" id="MobiDB-lite"/>
    </source>
</evidence>
<evidence type="ECO:0000313" key="9">
    <source>
        <dbReference type="RefSeq" id="XP_030747349.1"/>
    </source>
</evidence>
<keyword evidence="1" id="KW-0479">Metal-binding</keyword>
<evidence type="ECO:0000256" key="4">
    <source>
        <dbReference type="ARBA" id="ARBA00022833"/>
    </source>
</evidence>
<dbReference type="AlphaFoldDB" id="A0A6J2X844"/>
<organism evidence="8 11">
    <name type="scientific">Sitophilus oryzae</name>
    <name type="common">Rice weevil</name>
    <name type="synonym">Curculio oryzae</name>
    <dbReference type="NCBI Taxonomy" id="7048"/>
    <lineage>
        <taxon>Eukaryota</taxon>
        <taxon>Metazoa</taxon>
        <taxon>Ecdysozoa</taxon>
        <taxon>Arthropoda</taxon>
        <taxon>Hexapoda</taxon>
        <taxon>Insecta</taxon>
        <taxon>Pterygota</taxon>
        <taxon>Neoptera</taxon>
        <taxon>Endopterygota</taxon>
        <taxon>Coleoptera</taxon>
        <taxon>Polyphaga</taxon>
        <taxon>Cucujiformia</taxon>
        <taxon>Curculionidae</taxon>
        <taxon>Dryophthorinae</taxon>
        <taxon>Sitophilus</taxon>
    </lineage>
</organism>
<dbReference type="PROSITE" id="PS00028">
    <property type="entry name" value="ZINC_FINGER_C2H2_1"/>
    <property type="match status" value="1"/>
</dbReference>
<accession>A0A6J2X844</accession>
<protein>
    <submittedName>
        <fullName evidence="9 10">Zinc finger protein 711-like</fullName>
    </submittedName>
</protein>
<evidence type="ECO:0000256" key="3">
    <source>
        <dbReference type="ARBA" id="ARBA00022771"/>
    </source>
</evidence>
<dbReference type="SMART" id="SM00355">
    <property type="entry name" value="ZnF_C2H2"/>
    <property type="match status" value="9"/>
</dbReference>
<gene>
    <name evidence="9 10 11" type="primary">LOC115875913</name>
</gene>
<dbReference type="RefSeq" id="XP_030747349.1">
    <property type="nucleotide sequence ID" value="XM_030891489.1"/>
</dbReference>
<dbReference type="PANTHER" id="PTHR24379">
    <property type="entry name" value="KRAB AND ZINC FINGER DOMAIN-CONTAINING"/>
    <property type="match status" value="1"/>
</dbReference>
<proteinExistence type="predicted"/>
<dbReference type="GeneID" id="115875913"/>
<dbReference type="Proteomes" id="UP000504635">
    <property type="component" value="Unplaced"/>
</dbReference>
<evidence type="ECO:0000313" key="10">
    <source>
        <dbReference type="RefSeq" id="XP_030747350.1"/>
    </source>
</evidence>
<dbReference type="SUPFAM" id="SSF57667">
    <property type="entry name" value="beta-beta-alpha zinc fingers"/>
    <property type="match status" value="2"/>
</dbReference>
<dbReference type="OrthoDB" id="3561125at2759"/>
<feature type="region of interest" description="Disordered" evidence="6">
    <location>
        <begin position="95"/>
        <end position="127"/>
    </location>
</feature>
<feature type="compositionally biased region" description="Basic and acidic residues" evidence="6">
    <location>
        <begin position="402"/>
        <end position="418"/>
    </location>
</feature>
<keyword evidence="2" id="KW-0677">Repeat</keyword>
<evidence type="ECO:0000256" key="2">
    <source>
        <dbReference type="ARBA" id="ARBA00022737"/>
    </source>
</evidence>
<dbReference type="KEGG" id="soy:115875913"/>
<keyword evidence="8" id="KW-1185">Reference proteome</keyword>
<dbReference type="InterPro" id="IPR013087">
    <property type="entry name" value="Znf_C2H2_type"/>
</dbReference>
<feature type="region of interest" description="Disordered" evidence="6">
    <location>
        <begin position="382"/>
        <end position="418"/>
    </location>
</feature>
<dbReference type="Gene3D" id="3.30.160.60">
    <property type="entry name" value="Classic Zinc Finger"/>
    <property type="match status" value="4"/>
</dbReference>
<name>A0A6J2X844_SITOR</name>
<feature type="domain" description="C2H2-type" evidence="7">
    <location>
        <begin position="248"/>
        <end position="275"/>
    </location>
</feature>
<sequence>MNSSQHEEYCDGNLPMPSNHLIPNIKDEPTEGTNDNNTTINNNIEVLNDFKEETDTFSLHGSEYYSSDDTETSSSETNSEFNYGCNIVTKETDNTGNTIAINNNNSNNEGVKPKSRRRRPTSRGPIKKCPFCPKETRFLSSHMYYMHTDPKDIKWHKCDKCDYKGKAKKSLRKHQLYVHFDENETPYRYCSVCEKKFKNSHQLNAHLKRHGPKPMPKLMLCDFCDFSSFSKIGMQGHKMIHVTLAKDLKCTECDFTTRQPQSMKRHKKTHQKWKHCEKCSFKSRNLNALRLHIKMHSIKEEDMNLKCKFCDYKTYRHYNLKIHLLNHKKPEEMEMFHCLHCSFKANRKDNLKTHIFRHDMFKNIKKCPVCGFLTRSLKEFKAHKRTHSSDEIDKQKKKKPNKKVDRSTETSNNKKDSM</sequence>
<feature type="domain" description="C2H2-type" evidence="7">
    <location>
        <begin position="188"/>
        <end position="215"/>
    </location>
</feature>
<feature type="domain" description="C2H2-type" evidence="7">
    <location>
        <begin position="156"/>
        <end position="184"/>
    </location>
</feature>
<feature type="compositionally biased region" description="Low complexity" evidence="6">
    <location>
        <begin position="95"/>
        <end position="108"/>
    </location>
</feature>
<keyword evidence="4" id="KW-0862">Zinc</keyword>
<dbReference type="Pfam" id="PF00096">
    <property type="entry name" value="zf-C2H2"/>
    <property type="match status" value="1"/>
</dbReference>
<dbReference type="InterPro" id="IPR036236">
    <property type="entry name" value="Znf_C2H2_sf"/>
</dbReference>
<keyword evidence="3 5" id="KW-0863">Zinc-finger</keyword>
<dbReference type="GO" id="GO:0008270">
    <property type="term" value="F:zinc ion binding"/>
    <property type="evidence" value="ECO:0007669"/>
    <property type="project" value="UniProtKB-KW"/>
</dbReference>
<evidence type="ECO:0000313" key="11">
    <source>
        <dbReference type="RefSeq" id="XP_030747351.1"/>
    </source>
</evidence>
<reference evidence="9 10" key="1">
    <citation type="submission" date="2025-04" db="UniProtKB">
        <authorList>
            <consortium name="RefSeq"/>
        </authorList>
    </citation>
    <scope>IDENTIFICATION</scope>
    <source>
        <tissue evidence="9 10">Gonads</tissue>
    </source>
</reference>
<evidence type="ECO:0000256" key="1">
    <source>
        <dbReference type="ARBA" id="ARBA00022723"/>
    </source>
</evidence>
<dbReference type="RefSeq" id="XP_030747350.1">
    <property type="nucleotide sequence ID" value="XM_030891490.1"/>
</dbReference>
<evidence type="ECO:0000313" key="8">
    <source>
        <dbReference type="Proteomes" id="UP000504635"/>
    </source>
</evidence>
<dbReference type="RefSeq" id="XP_030747351.1">
    <property type="nucleotide sequence ID" value="XM_030891491.1"/>
</dbReference>
<evidence type="ECO:0000256" key="5">
    <source>
        <dbReference type="PROSITE-ProRule" id="PRU00042"/>
    </source>
</evidence>
<evidence type="ECO:0000259" key="7">
    <source>
        <dbReference type="PROSITE" id="PS50157"/>
    </source>
</evidence>